<dbReference type="InterPro" id="IPR003728">
    <property type="entry name" value="Ribosome_maturation_RimP"/>
</dbReference>
<dbReference type="Pfam" id="PF17384">
    <property type="entry name" value="DUF150_C"/>
    <property type="match status" value="1"/>
</dbReference>
<evidence type="ECO:0000313" key="8">
    <source>
        <dbReference type="EMBL" id="MDY5154985.1"/>
    </source>
</evidence>
<dbReference type="EMBL" id="JAWNGC010000004">
    <property type="protein sequence ID" value="MDY5154985.1"/>
    <property type="molecule type" value="Genomic_DNA"/>
</dbReference>
<accession>A0AAW9HM62</accession>
<feature type="compositionally biased region" description="Basic residues" evidence="4">
    <location>
        <begin position="1"/>
        <end position="15"/>
    </location>
</feature>
<dbReference type="HAMAP" id="MF_01077">
    <property type="entry name" value="RimP"/>
    <property type="match status" value="1"/>
</dbReference>
<dbReference type="SUPFAM" id="SSF75420">
    <property type="entry name" value="YhbC-like, N-terminal domain"/>
    <property type="match status" value="1"/>
</dbReference>
<feature type="region of interest" description="Disordered" evidence="4">
    <location>
        <begin position="1"/>
        <end position="29"/>
    </location>
</feature>
<dbReference type="PANTHER" id="PTHR33867:SF1">
    <property type="entry name" value="RIBOSOME MATURATION FACTOR RIMP"/>
    <property type="match status" value="1"/>
</dbReference>
<feature type="domain" description="Ribosome maturation factor RimP N-terminal" evidence="5">
    <location>
        <begin position="35"/>
        <end position="109"/>
    </location>
</feature>
<evidence type="ECO:0000313" key="10">
    <source>
        <dbReference type="Proteomes" id="UP001281731"/>
    </source>
</evidence>
<evidence type="ECO:0000256" key="3">
    <source>
        <dbReference type="HAMAP-Rule" id="MF_01077"/>
    </source>
</evidence>
<evidence type="ECO:0000256" key="1">
    <source>
        <dbReference type="ARBA" id="ARBA00022490"/>
    </source>
</evidence>
<sequence>MTRSQKKRPPSKKNTKPGAPRNKASADRSAELVKIVSPIVEKNGLYLESVKIGRAGGRSVVRVTVDLPYGPGGVGSDQLTDVSREISKCLDDADLVAGAYTLEVSTPGLSRPLVEPRHFSRAIGHVLKIKPVDGESHIVRLENVEGDTLVLRTQDKAQREWRLRIADVAVARMEVEFGHGPDDKDELE</sequence>
<evidence type="ECO:0000256" key="2">
    <source>
        <dbReference type="ARBA" id="ARBA00022517"/>
    </source>
</evidence>
<name>A0AAW9HM62_9ACTO</name>
<dbReference type="GO" id="GO:0005829">
    <property type="term" value="C:cytosol"/>
    <property type="evidence" value="ECO:0007669"/>
    <property type="project" value="TreeGrafter"/>
</dbReference>
<dbReference type="CDD" id="cd01734">
    <property type="entry name" value="YlxS_C"/>
    <property type="match status" value="1"/>
</dbReference>
<evidence type="ECO:0000256" key="4">
    <source>
        <dbReference type="SAM" id="MobiDB-lite"/>
    </source>
</evidence>
<dbReference type="GO" id="GO:0000028">
    <property type="term" value="P:ribosomal small subunit assembly"/>
    <property type="evidence" value="ECO:0007669"/>
    <property type="project" value="TreeGrafter"/>
</dbReference>
<dbReference type="EMBL" id="JAWNGA010000001">
    <property type="protein sequence ID" value="MDY5132355.1"/>
    <property type="molecule type" value="Genomic_DNA"/>
</dbReference>
<dbReference type="Proteomes" id="UP001275049">
    <property type="component" value="Unassembled WGS sequence"/>
</dbReference>
<keyword evidence="1 3" id="KW-0963">Cytoplasm</keyword>
<organism evidence="8 10">
    <name type="scientific">Actinotignum urinale</name>
    <dbReference type="NCBI Taxonomy" id="190146"/>
    <lineage>
        <taxon>Bacteria</taxon>
        <taxon>Bacillati</taxon>
        <taxon>Actinomycetota</taxon>
        <taxon>Actinomycetes</taxon>
        <taxon>Actinomycetales</taxon>
        <taxon>Actinomycetaceae</taxon>
        <taxon>Actinotignum</taxon>
    </lineage>
</organism>
<dbReference type="AlphaFoldDB" id="A0AAW9HM62"/>
<dbReference type="RefSeq" id="WP_102165642.1">
    <property type="nucleotide sequence ID" value="NZ_CAMYCL010000023.1"/>
</dbReference>
<comment type="similarity">
    <text evidence="3">Belongs to the RimP family.</text>
</comment>
<dbReference type="InterPro" id="IPR028989">
    <property type="entry name" value="RimP_N"/>
</dbReference>
<comment type="caution">
    <text evidence="8">The sequence shown here is derived from an EMBL/GenBank/DDBJ whole genome shotgun (WGS) entry which is preliminary data.</text>
</comment>
<evidence type="ECO:0000259" key="6">
    <source>
        <dbReference type="Pfam" id="PF17384"/>
    </source>
</evidence>
<reference evidence="8 9" key="1">
    <citation type="submission" date="2023-10" db="EMBL/GenBank/DDBJ databases">
        <title>Whole Genome based description of the genera Actinobaculum and Actinotignum reveals a complex phylogenetic relationship within the species included in the genus Actinotignum.</title>
        <authorList>
            <person name="Jensen C.S."/>
            <person name="Dargis R."/>
            <person name="Kemp M."/>
            <person name="Christensen J.J."/>
        </authorList>
    </citation>
    <scope>NUCLEOTIDE SEQUENCE</scope>
    <source>
        <strain evidence="8">SLA_B511</strain>
        <strain evidence="7 9">SLA_B974</strain>
    </source>
</reference>
<dbReference type="InterPro" id="IPR028998">
    <property type="entry name" value="RimP_C"/>
</dbReference>
<keyword evidence="2 3" id="KW-0690">Ribosome biogenesis</keyword>
<dbReference type="Gene3D" id="3.30.300.70">
    <property type="entry name" value="RimP-like superfamily, N-terminal"/>
    <property type="match status" value="1"/>
</dbReference>
<evidence type="ECO:0000313" key="9">
    <source>
        <dbReference type="Proteomes" id="UP001275049"/>
    </source>
</evidence>
<feature type="domain" description="Ribosome maturation factor RimP C-terminal" evidence="6">
    <location>
        <begin position="113"/>
        <end position="177"/>
    </location>
</feature>
<gene>
    <name evidence="3 8" type="primary">rimP</name>
    <name evidence="8" type="ORF">R6G80_04505</name>
    <name evidence="7" type="ORF">R6G86_01175</name>
</gene>
<dbReference type="InterPro" id="IPR036847">
    <property type="entry name" value="RimP_C_sf"/>
</dbReference>
<comment type="subcellular location">
    <subcellularLocation>
        <location evidence="3">Cytoplasm</location>
    </subcellularLocation>
</comment>
<keyword evidence="9" id="KW-1185">Reference proteome</keyword>
<protein>
    <recommendedName>
        <fullName evidence="3">Ribosome maturation factor RimP</fullName>
    </recommendedName>
</protein>
<dbReference type="Pfam" id="PF02576">
    <property type="entry name" value="RimP_N"/>
    <property type="match status" value="1"/>
</dbReference>
<dbReference type="Proteomes" id="UP001281731">
    <property type="component" value="Unassembled WGS sequence"/>
</dbReference>
<dbReference type="GO" id="GO:0006412">
    <property type="term" value="P:translation"/>
    <property type="evidence" value="ECO:0007669"/>
    <property type="project" value="TreeGrafter"/>
</dbReference>
<comment type="function">
    <text evidence="3">Required for maturation of 30S ribosomal subunits.</text>
</comment>
<evidence type="ECO:0000313" key="7">
    <source>
        <dbReference type="EMBL" id="MDY5132355.1"/>
    </source>
</evidence>
<dbReference type="SUPFAM" id="SSF74942">
    <property type="entry name" value="YhbC-like, C-terminal domain"/>
    <property type="match status" value="1"/>
</dbReference>
<proteinExistence type="inferred from homology"/>
<evidence type="ECO:0000259" key="5">
    <source>
        <dbReference type="Pfam" id="PF02576"/>
    </source>
</evidence>
<dbReference type="InterPro" id="IPR035956">
    <property type="entry name" value="RimP_N_sf"/>
</dbReference>
<dbReference type="PANTHER" id="PTHR33867">
    <property type="entry name" value="RIBOSOME MATURATION FACTOR RIMP"/>
    <property type="match status" value="1"/>
</dbReference>